<dbReference type="Gene3D" id="3.15.10.30">
    <property type="entry name" value="Haemolymph juvenile hormone binding protein"/>
    <property type="match status" value="1"/>
</dbReference>
<dbReference type="PANTHER" id="PTHR11008:SF41">
    <property type="entry name" value="RE70318P"/>
    <property type="match status" value="1"/>
</dbReference>
<protein>
    <submittedName>
        <fullName evidence="1">Hemolymph juvenile hormone binding protein (JHBP)</fullName>
    </submittedName>
</protein>
<evidence type="ECO:0000313" key="1">
    <source>
        <dbReference type="EMBL" id="KAK9686886.1"/>
    </source>
</evidence>
<sequence length="120" mass="13741">MDGQLLEMKLEGNGDVEANFSDTHSSSIMTGKKIQRKGQNYLILQTNTFKVNPDALQYFYFHNLFQNNPELTESINNLFNQNRNELAVEVVPLLEGIISKIYMSFFSGVFSTYSLEELFA</sequence>
<keyword evidence="2" id="KW-1185">Reference proteome</keyword>
<reference evidence="1 2" key="1">
    <citation type="journal article" date="2024" name="BMC Genomics">
        <title>De novo assembly and annotation of Popillia japonica's genome with initial clues to its potential as an invasive pest.</title>
        <authorList>
            <person name="Cucini C."/>
            <person name="Boschi S."/>
            <person name="Funari R."/>
            <person name="Cardaioli E."/>
            <person name="Iannotti N."/>
            <person name="Marturano G."/>
            <person name="Paoli F."/>
            <person name="Bruttini M."/>
            <person name="Carapelli A."/>
            <person name="Frati F."/>
            <person name="Nardi F."/>
        </authorList>
    </citation>
    <scope>NUCLEOTIDE SEQUENCE [LARGE SCALE GENOMIC DNA]</scope>
    <source>
        <strain evidence="1">DMR45628</strain>
    </source>
</reference>
<proteinExistence type="predicted"/>
<dbReference type="InterPro" id="IPR038606">
    <property type="entry name" value="To_sf"/>
</dbReference>
<gene>
    <name evidence="1" type="ORF">QE152_g36865</name>
</gene>
<dbReference type="PANTHER" id="PTHR11008">
    <property type="entry name" value="PROTEIN TAKEOUT-LIKE PROTEIN"/>
    <property type="match status" value="1"/>
</dbReference>
<evidence type="ECO:0000313" key="2">
    <source>
        <dbReference type="Proteomes" id="UP001458880"/>
    </source>
</evidence>
<dbReference type="GO" id="GO:0005615">
    <property type="term" value="C:extracellular space"/>
    <property type="evidence" value="ECO:0007669"/>
    <property type="project" value="TreeGrafter"/>
</dbReference>
<comment type="caution">
    <text evidence="1">The sequence shown here is derived from an EMBL/GenBank/DDBJ whole genome shotgun (WGS) entry which is preliminary data.</text>
</comment>
<dbReference type="InterPro" id="IPR010562">
    <property type="entry name" value="Haemolymph_juvenile_hormone-bd"/>
</dbReference>
<accession>A0AAW1IBZ3</accession>
<dbReference type="Proteomes" id="UP001458880">
    <property type="component" value="Unassembled WGS sequence"/>
</dbReference>
<organism evidence="1 2">
    <name type="scientific">Popillia japonica</name>
    <name type="common">Japanese beetle</name>
    <dbReference type="NCBI Taxonomy" id="7064"/>
    <lineage>
        <taxon>Eukaryota</taxon>
        <taxon>Metazoa</taxon>
        <taxon>Ecdysozoa</taxon>
        <taxon>Arthropoda</taxon>
        <taxon>Hexapoda</taxon>
        <taxon>Insecta</taxon>
        <taxon>Pterygota</taxon>
        <taxon>Neoptera</taxon>
        <taxon>Endopterygota</taxon>
        <taxon>Coleoptera</taxon>
        <taxon>Polyphaga</taxon>
        <taxon>Scarabaeiformia</taxon>
        <taxon>Scarabaeidae</taxon>
        <taxon>Rutelinae</taxon>
        <taxon>Popillia</taxon>
    </lineage>
</organism>
<name>A0AAW1IBZ3_POPJA</name>
<dbReference type="Pfam" id="PF06585">
    <property type="entry name" value="JHBP"/>
    <property type="match status" value="1"/>
</dbReference>
<dbReference type="EMBL" id="JASPKY010000678">
    <property type="protein sequence ID" value="KAK9686886.1"/>
    <property type="molecule type" value="Genomic_DNA"/>
</dbReference>
<dbReference type="AlphaFoldDB" id="A0AAW1IBZ3"/>